<dbReference type="AlphaFoldDB" id="A0A9P8AQP5"/>
<evidence type="ECO:0000313" key="1">
    <source>
        <dbReference type="EMBL" id="KAG7444215.1"/>
    </source>
</evidence>
<protein>
    <submittedName>
        <fullName evidence="1">Uncharacterized protein</fullName>
    </submittedName>
</protein>
<dbReference type="EMBL" id="MU250541">
    <property type="protein sequence ID" value="KAG7444215.1"/>
    <property type="molecule type" value="Genomic_DNA"/>
</dbReference>
<name>A0A9P8AQP5_9AGAR</name>
<organism evidence="1 2">
    <name type="scientific">Guyanagaster necrorhizus</name>
    <dbReference type="NCBI Taxonomy" id="856835"/>
    <lineage>
        <taxon>Eukaryota</taxon>
        <taxon>Fungi</taxon>
        <taxon>Dikarya</taxon>
        <taxon>Basidiomycota</taxon>
        <taxon>Agaricomycotina</taxon>
        <taxon>Agaricomycetes</taxon>
        <taxon>Agaricomycetidae</taxon>
        <taxon>Agaricales</taxon>
        <taxon>Marasmiineae</taxon>
        <taxon>Physalacriaceae</taxon>
        <taxon>Guyanagaster</taxon>
    </lineage>
</organism>
<dbReference type="Proteomes" id="UP000812287">
    <property type="component" value="Unassembled WGS sequence"/>
</dbReference>
<evidence type="ECO:0000313" key="2">
    <source>
        <dbReference type="Proteomes" id="UP000812287"/>
    </source>
</evidence>
<accession>A0A9P8AQP5</accession>
<comment type="caution">
    <text evidence="1">The sequence shown here is derived from an EMBL/GenBank/DDBJ whole genome shotgun (WGS) entry which is preliminary data.</text>
</comment>
<sequence length="558" mass="63335">MAFYRTLQELDLLPPPYLKLDTSHISRGMTPISARQRMTLEHLSASQKDERTFTASVEPTLLSDLLLALDEDLSRSTAFSDQYAKYRDAVKDNYEDLLSALDDSHNELLPSLIPQVSESTVDSKLSKMILKHAERTVLHFIPRCWSQYRNSVSHESIPGLWIVPDAMLSYPNCSPTLPEFNIVINKGENQFFLYLAGNELIKRLKSVGLARLDYPHTIVNNQDNWWLLLNKSALYFTDVDPAGADIVMYYSCNAFLIMWRQRNDSFPDHIFISDVKGNFRGNSLEQQFRSGTISDAKARTIFSEPEGGYQSYPHIHDVYLAIVFVAALAANPLHAVHFPSLEAFRSRRRVPPPVVLSNVYDIHGRDLDDDTSIDENSAYTPASIWNPVVPRAFRTFDKACGATRANLFWTDPGYWHCNFVCFIPSLIECDIVLRSRIQSSVHGYTYLANVRGLQRRFVLKVYRFDAFGWAEIGAYIALKKLQGSIVPACYGFGYVGDLPWILLEYIQPPPPYISFSDLRQISLPHRLSTEVKSSTLSGCFTNWGTNMVNYSTITSSGL</sequence>
<dbReference type="OrthoDB" id="3182995at2759"/>
<reference evidence="1" key="1">
    <citation type="submission" date="2020-11" db="EMBL/GenBank/DDBJ databases">
        <title>Adaptations for nitrogen fixation in a non-lichenized fungal sporocarp promotes dispersal by wood-feeding termites.</title>
        <authorList>
            <consortium name="DOE Joint Genome Institute"/>
            <person name="Koch R.A."/>
            <person name="Yoon G."/>
            <person name="Arayal U."/>
            <person name="Lail K."/>
            <person name="Amirebrahimi M."/>
            <person name="Labutti K."/>
            <person name="Lipzen A."/>
            <person name="Riley R."/>
            <person name="Barry K."/>
            <person name="Henrissat B."/>
            <person name="Grigoriev I.V."/>
            <person name="Herr J.R."/>
            <person name="Aime M.C."/>
        </authorList>
    </citation>
    <scope>NUCLEOTIDE SEQUENCE</scope>
    <source>
        <strain evidence="1">MCA 3950</strain>
    </source>
</reference>
<proteinExistence type="predicted"/>
<gene>
    <name evidence="1" type="ORF">BT62DRAFT_259502</name>
</gene>
<dbReference type="RefSeq" id="XP_043037715.1">
    <property type="nucleotide sequence ID" value="XM_043180268.1"/>
</dbReference>
<dbReference type="GeneID" id="66102564"/>
<keyword evidence="2" id="KW-1185">Reference proteome</keyword>